<protein>
    <submittedName>
        <fullName evidence="1">Uncharacterized protein</fullName>
    </submittedName>
</protein>
<sequence>MDTWQPQDAQALEAWQTLHGQQRPVFSIEQGRMDIKLLDRPRTNCTELPDAQHHHSHAKTQGLAALRLPENSRWRRALNQGQGFTSCGWIFDGETVFDTVGMMEWIRLAPVDRAKAVVRIAEGSFADQPPRAGSQYRDAPRRSARQPYRIDPQRRSQLECFAIGFV</sequence>
<dbReference type="AlphaFoldDB" id="A0A4V6KSJ5"/>
<reference evidence="1" key="1">
    <citation type="submission" date="2019-05" db="EMBL/GenBank/DDBJ databases">
        <authorList>
            <consortium name="Pathogen Informatics"/>
        </authorList>
    </citation>
    <scope>NUCLEOTIDE SEQUENCE [LARGE SCALE GENOMIC DNA]</scope>
    <source>
        <strain evidence="1">NCTC12965</strain>
    </source>
</reference>
<dbReference type="EMBL" id="CABEEZ010000080">
    <property type="protein sequence ID" value="VTR35388.1"/>
    <property type="molecule type" value="Genomic_DNA"/>
</dbReference>
<organism evidence="1">
    <name type="scientific">Serratia fonticola</name>
    <dbReference type="NCBI Taxonomy" id="47917"/>
    <lineage>
        <taxon>Bacteria</taxon>
        <taxon>Pseudomonadati</taxon>
        <taxon>Pseudomonadota</taxon>
        <taxon>Gammaproteobacteria</taxon>
        <taxon>Enterobacterales</taxon>
        <taxon>Yersiniaceae</taxon>
        <taxon>Serratia</taxon>
    </lineage>
</organism>
<name>A0A4V6KSJ5_SERFO</name>
<accession>A0A4V6KSJ5</accession>
<gene>
    <name evidence="1" type="ORF">NCTC12965_03780</name>
</gene>
<evidence type="ECO:0000313" key="1">
    <source>
        <dbReference type="EMBL" id="VTR35388.1"/>
    </source>
</evidence>
<proteinExistence type="predicted"/>